<proteinExistence type="inferred from homology"/>
<evidence type="ECO:0000256" key="6">
    <source>
        <dbReference type="ARBA" id="ARBA00025767"/>
    </source>
</evidence>
<dbReference type="InterPro" id="IPR015943">
    <property type="entry name" value="WD40/YVTN_repeat-like_dom_sf"/>
</dbReference>
<comment type="subcellular location">
    <subcellularLocation>
        <location evidence="1">Nucleus</location>
        <location evidence="1">Nucleolus</location>
    </subcellularLocation>
</comment>
<dbReference type="Gene3D" id="2.130.10.10">
    <property type="entry name" value="YVTN repeat-like/Quinoprotein amine dehydrogenase"/>
    <property type="match status" value="1"/>
</dbReference>
<gene>
    <name evidence="7" type="ORF">CHILSU_LOCUS10840</name>
</gene>
<dbReference type="PANTHER" id="PTHR18359">
    <property type="entry name" value="WD-REPEAT PROTEIN-RELATED"/>
    <property type="match status" value="1"/>
</dbReference>
<evidence type="ECO:0000256" key="4">
    <source>
        <dbReference type="ARBA" id="ARBA00022737"/>
    </source>
</evidence>
<dbReference type="SMART" id="SM00320">
    <property type="entry name" value="WD40"/>
    <property type="match status" value="4"/>
</dbReference>
<protein>
    <recommendedName>
        <fullName evidence="9">WD repeat-containing protein 55 homolog</fullName>
    </recommendedName>
</protein>
<comment type="similarity">
    <text evidence="6">Belongs to the WD repeat UTP18 family.</text>
</comment>
<evidence type="ECO:0000256" key="1">
    <source>
        <dbReference type="ARBA" id="ARBA00004604"/>
    </source>
</evidence>
<keyword evidence="8" id="KW-1185">Reference proteome</keyword>
<dbReference type="Proteomes" id="UP001153292">
    <property type="component" value="Chromosome 8"/>
</dbReference>
<dbReference type="Pfam" id="PF00400">
    <property type="entry name" value="WD40"/>
    <property type="match status" value="1"/>
</dbReference>
<evidence type="ECO:0000256" key="5">
    <source>
        <dbReference type="ARBA" id="ARBA00023242"/>
    </source>
</evidence>
<dbReference type="SUPFAM" id="SSF50978">
    <property type="entry name" value="WD40 repeat-like"/>
    <property type="match status" value="1"/>
</dbReference>
<keyword evidence="3" id="KW-0853">WD repeat</keyword>
<reference evidence="7" key="1">
    <citation type="submission" date="2021-12" db="EMBL/GenBank/DDBJ databases">
        <authorList>
            <person name="King R."/>
        </authorList>
    </citation>
    <scope>NUCLEOTIDE SEQUENCE</scope>
</reference>
<dbReference type="PANTHER" id="PTHR18359:SF0">
    <property type="entry name" value="U3 SMALL NUCLEOLAR RNA-ASSOCIATED PROTEIN 18 HOMOLOG"/>
    <property type="match status" value="1"/>
</dbReference>
<evidence type="ECO:0000313" key="8">
    <source>
        <dbReference type="Proteomes" id="UP001153292"/>
    </source>
</evidence>
<evidence type="ECO:0000256" key="3">
    <source>
        <dbReference type="ARBA" id="ARBA00022574"/>
    </source>
</evidence>
<keyword evidence="5" id="KW-0539">Nucleus</keyword>
<keyword evidence="2" id="KW-0698">rRNA processing</keyword>
<name>A0ABN8BJ75_CHISP</name>
<evidence type="ECO:0000313" key="7">
    <source>
        <dbReference type="EMBL" id="CAH0407442.1"/>
    </source>
</evidence>
<dbReference type="EMBL" id="OU963901">
    <property type="protein sequence ID" value="CAH0407442.1"/>
    <property type="molecule type" value="Genomic_DNA"/>
</dbReference>
<dbReference type="InterPro" id="IPR001680">
    <property type="entry name" value="WD40_rpt"/>
</dbReference>
<accession>A0ABN8BJ75</accession>
<keyword evidence="4" id="KW-0677">Repeat</keyword>
<organism evidence="7 8">
    <name type="scientific">Chilo suppressalis</name>
    <name type="common">Asiatic rice borer moth</name>
    <dbReference type="NCBI Taxonomy" id="168631"/>
    <lineage>
        <taxon>Eukaryota</taxon>
        <taxon>Metazoa</taxon>
        <taxon>Ecdysozoa</taxon>
        <taxon>Arthropoda</taxon>
        <taxon>Hexapoda</taxon>
        <taxon>Insecta</taxon>
        <taxon>Pterygota</taxon>
        <taxon>Neoptera</taxon>
        <taxon>Endopterygota</taxon>
        <taxon>Lepidoptera</taxon>
        <taxon>Glossata</taxon>
        <taxon>Ditrysia</taxon>
        <taxon>Pyraloidea</taxon>
        <taxon>Crambidae</taxon>
        <taxon>Crambinae</taxon>
        <taxon>Chilo</taxon>
    </lineage>
</organism>
<dbReference type="InterPro" id="IPR045161">
    <property type="entry name" value="Utp18"/>
</dbReference>
<sequence length="436" mass="48792">MKRKISSLDDQEARLSQLLFSKSKNLVEKLIPLENIDHNEDLKPVWEDEDDLQYNIKNVNSSTNAARLKQKFENLVGTPAWAKINIQKSNNEEEEDSEILRTVGHIKKKKNVQLPTDYLEVKVLPHINKETHNEGRIISCIEFHPKLSVALVGGTAGTVSIISIGGDVNNKLHSFKLQKWKTHAAQFTPSGSEAYLATNLSNSYCVYDLVKAQPRLYQLPQVSKAPKLFQLSPDGCYIAVSDGFDEVFLISAASKELLRCLKHNSIIESLTFNHNSEQLYCYDAQGVITIWDLSTFRPIKKFYDNGCVKASCITNSPCGRLLATGSCEGIINIYDVSKLDTTEPLPITTISNLTTKISNLKFNATTEILAACSELIPNAVKLVHIPSYHVFANFPDQSAKLSKITTVNFSPNSGYMTIGNDKGCAKLYRLKYYKNY</sequence>
<evidence type="ECO:0000256" key="2">
    <source>
        <dbReference type="ARBA" id="ARBA00022552"/>
    </source>
</evidence>
<evidence type="ECO:0008006" key="9">
    <source>
        <dbReference type="Google" id="ProtNLM"/>
    </source>
</evidence>
<dbReference type="InterPro" id="IPR036322">
    <property type="entry name" value="WD40_repeat_dom_sf"/>
</dbReference>